<dbReference type="AlphaFoldDB" id="A0A0E9VVS2"/>
<reference evidence="1" key="1">
    <citation type="submission" date="2014-11" db="EMBL/GenBank/DDBJ databases">
        <authorList>
            <person name="Amaro Gonzalez C."/>
        </authorList>
    </citation>
    <scope>NUCLEOTIDE SEQUENCE</scope>
</reference>
<sequence length="39" mass="4570">MYEGSSLWNGCFLVFWHCSHQKRFAKSSAQRHGIKMLVV</sequence>
<name>A0A0E9VVS2_ANGAN</name>
<dbReference type="EMBL" id="GBXM01026381">
    <property type="protein sequence ID" value="JAH82196.1"/>
    <property type="molecule type" value="Transcribed_RNA"/>
</dbReference>
<accession>A0A0E9VVS2</accession>
<proteinExistence type="predicted"/>
<evidence type="ECO:0000313" key="1">
    <source>
        <dbReference type="EMBL" id="JAH82196.1"/>
    </source>
</evidence>
<organism evidence="1">
    <name type="scientific">Anguilla anguilla</name>
    <name type="common">European freshwater eel</name>
    <name type="synonym">Muraena anguilla</name>
    <dbReference type="NCBI Taxonomy" id="7936"/>
    <lineage>
        <taxon>Eukaryota</taxon>
        <taxon>Metazoa</taxon>
        <taxon>Chordata</taxon>
        <taxon>Craniata</taxon>
        <taxon>Vertebrata</taxon>
        <taxon>Euteleostomi</taxon>
        <taxon>Actinopterygii</taxon>
        <taxon>Neopterygii</taxon>
        <taxon>Teleostei</taxon>
        <taxon>Anguilliformes</taxon>
        <taxon>Anguillidae</taxon>
        <taxon>Anguilla</taxon>
    </lineage>
</organism>
<reference evidence="1" key="2">
    <citation type="journal article" date="2015" name="Fish Shellfish Immunol.">
        <title>Early steps in the European eel (Anguilla anguilla)-Vibrio vulnificus interaction in the gills: Role of the RtxA13 toxin.</title>
        <authorList>
            <person name="Callol A."/>
            <person name="Pajuelo D."/>
            <person name="Ebbesson L."/>
            <person name="Teles M."/>
            <person name="MacKenzie S."/>
            <person name="Amaro C."/>
        </authorList>
    </citation>
    <scope>NUCLEOTIDE SEQUENCE</scope>
</reference>
<protein>
    <submittedName>
        <fullName evidence="1">Uncharacterized protein</fullName>
    </submittedName>
</protein>